<evidence type="ECO:0000313" key="2">
    <source>
        <dbReference type="Proteomes" id="UP001151699"/>
    </source>
</evidence>
<feature type="non-terminal residue" evidence="1">
    <location>
        <position position="158"/>
    </location>
</feature>
<sequence>MAAKSRNWSERDAEQRELEKMFEDGHIDGSEPPNQIRLGSPTLMAFSNRVFAAHYRRTKAKYGAFEVPIDNKSKVIFNNPPCLTWIYSDHEQKCDIVCVAVPVIGGSGDIQFSISEDGMKVFIDYIWPSAIFSSALFQSKNLPTNHPKIHAFQSKLLQ</sequence>
<dbReference type="EMBL" id="WJQU01000001">
    <property type="protein sequence ID" value="KAJ6647899.1"/>
    <property type="molecule type" value="Genomic_DNA"/>
</dbReference>
<comment type="caution">
    <text evidence="1">The sequence shown here is derived from an EMBL/GenBank/DDBJ whole genome shotgun (WGS) entry which is preliminary data.</text>
</comment>
<reference evidence="1" key="1">
    <citation type="submission" date="2022-07" db="EMBL/GenBank/DDBJ databases">
        <authorList>
            <person name="Trinca V."/>
            <person name="Uliana J.V.C."/>
            <person name="Torres T.T."/>
            <person name="Ward R.J."/>
            <person name="Monesi N."/>
        </authorList>
    </citation>
    <scope>NUCLEOTIDE SEQUENCE</scope>
    <source>
        <strain evidence="1">HSMRA1968</strain>
        <tissue evidence="1">Whole embryos</tissue>
    </source>
</reference>
<proteinExistence type="predicted"/>
<evidence type="ECO:0000313" key="1">
    <source>
        <dbReference type="EMBL" id="KAJ6647899.1"/>
    </source>
</evidence>
<accession>A0A9Q0NEI1</accession>
<name>A0A9Q0NEI1_9DIPT</name>
<organism evidence="1 2">
    <name type="scientific">Pseudolycoriella hygida</name>
    <dbReference type="NCBI Taxonomy" id="35572"/>
    <lineage>
        <taxon>Eukaryota</taxon>
        <taxon>Metazoa</taxon>
        <taxon>Ecdysozoa</taxon>
        <taxon>Arthropoda</taxon>
        <taxon>Hexapoda</taxon>
        <taxon>Insecta</taxon>
        <taxon>Pterygota</taxon>
        <taxon>Neoptera</taxon>
        <taxon>Endopterygota</taxon>
        <taxon>Diptera</taxon>
        <taxon>Nematocera</taxon>
        <taxon>Sciaroidea</taxon>
        <taxon>Sciaridae</taxon>
        <taxon>Pseudolycoriella</taxon>
    </lineage>
</organism>
<dbReference type="Proteomes" id="UP001151699">
    <property type="component" value="Chromosome A"/>
</dbReference>
<dbReference type="OrthoDB" id="6356850at2759"/>
<dbReference type="AlphaFoldDB" id="A0A9Q0NEI1"/>
<gene>
    <name evidence="1" type="ORF">Bhyg_03123</name>
</gene>
<protein>
    <submittedName>
        <fullName evidence="1">Uncharacterized protein</fullName>
    </submittedName>
</protein>
<keyword evidence="2" id="KW-1185">Reference proteome</keyword>